<accession>A0ABD2WDJ4</accession>
<evidence type="ECO:0000313" key="4">
    <source>
        <dbReference type="Proteomes" id="UP001627154"/>
    </source>
</evidence>
<evidence type="ECO:0000256" key="2">
    <source>
        <dbReference type="SAM" id="SignalP"/>
    </source>
</evidence>
<proteinExistence type="predicted"/>
<evidence type="ECO:0000256" key="1">
    <source>
        <dbReference type="SAM" id="Phobius"/>
    </source>
</evidence>
<dbReference type="AlphaFoldDB" id="A0ABD2WDJ4"/>
<feature type="chain" id="PRO_5044741058" description="Ig-like domain-containing protein" evidence="2">
    <location>
        <begin position="20"/>
        <end position="636"/>
    </location>
</feature>
<gene>
    <name evidence="3" type="ORF">TKK_014505</name>
</gene>
<name>A0ABD2WDJ4_9HYME</name>
<evidence type="ECO:0008006" key="5">
    <source>
        <dbReference type="Google" id="ProtNLM"/>
    </source>
</evidence>
<keyword evidence="2" id="KW-0732">Signal</keyword>
<keyword evidence="4" id="KW-1185">Reference proteome</keyword>
<dbReference type="Proteomes" id="UP001627154">
    <property type="component" value="Unassembled WGS sequence"/>
</dbReference>
<organism evidence="3 4">
    <name type="scientific">Trichogramma kaykai</name>
    <dbReference type="NCBI Taxonomy" id="54128"/>
    <lineage>
        <taxon>Eukaryota</taxon>
        <taxon>Metazoa</taxon>
        <taxon>Ecdysozoa</taxon>
        <taxon>Arthropoda</taxon>
        <taxon>Hexapoda</taxon>
        <taxon>Insecta</taxon>
        <taxon>Pterygota</taxon>
        <taxon>Neoptera</taxon>
        <taxon>Endopterygota</taxon>
        <taxon>Hymenoptera</taxon>
        <taxon>Apocrita</taxon>
        <taxon>Proctotrupomorpha</taxon>
        <taxon>Chalcidoidea</taxon>
        <taxon>Trichogrammatidae</taxon>
        <taxon>Trichogramma</taxon>
    </lineage>
</organism>
<sequence>MELFVFVLACFVTLVSVNGSSVQRTRYYGIGDTATIGEYHGVRDDYDSPISKCELRPNGEKDYLTLYSKNSNDNKYYDKFALDFYEKCKVSIHYLNKNDTGLWSIRVLQEFKNGTKKSFTEDYELFVKNGFLVKDAQKLDSGCGFKIKVTDDSAGTWTLIADINKTVSYYSHKSVYVQNMENMKVKEMNYTLRNGKTEAIDVGPENVKFCIFEGPQGEKYPIKFGRCHYQLDVTKLHEGTWKIYYALQGLESLVEQVVNVHVYDPVNLKNEVIYNADNSISLLCQVSNLPAFCYFITPNRTIIHMTPGIGDKKYEYYGNGSSRYNDLGSKYDCGIKILQPNPTYDYGSWKCMTEMDGRITGTILKVQGKKTNFTNTAVSAESVKAKIGTSYKLKCEANEVLDYCWFRSPNGSYHSVIKGEKVKLPALKYVGLGLELGDCSAEVPVANESDNGQWSCHVGITNRDEVVRPFDVVVSETELDAESYFVKIEKKSKTELLCKQLPTSNKVIDSCRWVSPRGRGINSDFIGRYKVERNISYCKLTIAVINLEEDVGVWSCYTRYANVNENKEELVEEGRSQIMVYYQSSFSSSKLIAINISISVLTAVCVSVLIYYLWKKKRALRQEQDTVMLTKPAKFP</sequence>
<feature type="transmembrane region" description="Helical" evidence="1">
    <location>
        <begin position="591"/>
        <end position="614"/>
    </location>
</feature>
<reference evidence="3 4" key="1">
    <citation type="journal article" date="2024" name="bioRxiv">
        <title>A reference genome for Trichogramma kaykai: A tiny desert-dwelling parasitoid wasp with competing sex-ratio distorters.</title>
        <authorList>
            <person name="Culotta J."/>
            <person name="Lindsey A.R."/>
        </authorList>
    </citation>
    <scope>NUCLEOTIDE SEQUENCE [LARGE SCALE GENOMIC DNA]</scope>
    <source>
        <strain evidence="3 4">KSX58</strain>
    </source>
</reference>
<dbReference type="EMBL" id="JBJJXI010000116">
    <property type="protein sequence ID" value="KAL3390789.1"/>
    <property type="molecule type" value="Genomic_DNA"/>
</dbReference>
<keyword evidence="1" id="KW-0472">Membrane</keyword>
<keyword evidence="1" id="KW-0812">Transmembrane</keyword>
<comment type="caution">
    <text evidence="3">The sequence shown here is derived from an EMBL/GenBank/DDBJ whole genome shotgun (WGS) entry which is preliminary data.</text>
</comment>
<feature type="signal peptide" evidence="2">
    <location>
        <begin position="1"/>
        <end position="19"/>
    </location>
</feature>
<evidence type="ECO:0000313" key="3">
    <source>
        <dbReference type="EMBL" id="KAL3390789.1"/>
    </source>
</evidence>
<protein>
    <recommendedName>
        <fullName evidence="5">Ig-like domain-containing protein</fullName>
    </recommendedName>
</protein>
<keyword evidence="1" id="KW-1133">Transmembrane helix</keyword>